<dbReference type="Pfam" id="PF01263">
    <property type="entry name" value="Aldose_epim"/>
    <property type="match status" value="1"/>
</dbReference>
<dbReference type="InterPro" id="IPR011013">
    <property type="entry name" value="Gal_mutarotase_sf_dom"/>
</dbReference>
<dbReference type="EMBL" id="CP140152">
    <property type="protein sequence ID" value="WQH07316.1"/>
    <property type="molecule type" value="Genomic_DNA"/>
</dbReference>
<protein>
    <recommendedName>
        <fullName evidence="3">Aldose 1-epimerase</fullName>
    </recommendedName>
</protein>
<sequence>MTKQHGSRPGADRIIDRPHHLKGFVLEAIELHCGDSTARLLPAIGAAIGAWQWRGNALLHAPDGKVACFPMVPYANRIAHGRLPGAQPLPPHPGEAHSLHGVGWQRPWRVIEQHAAHVVLGLQHQADRHWPFDFAATLSIALGDNWLTQTLWVTNTGTRTMPLGMGFHPFFYSAGATLSANWAGRWGVSADHLPTGAAPQPVAPGPLDVGPWQVNNCYTGWDGKAVLSYPDYALLLSADPLCGYLQCYRPGADSDFVALEPVTHIPNAHQLRADGVAGTGLRDLAPGAVMSAWMTLQVLG</sequence>
<dbReference type="Gene3D" id="2.70.98.10">
    <property type="match status" value="1"/>
</dbReference>
<dbReference type="RefSeq" id="WP_322534592.1">
    <property type="nucleotide sequence ID" value="NZ_CP140152.1"/>
</dbReference>
<organism evidence="1 2">
    <name type="scientific">Duganella zoogloeoides</name>
    <dbReference type="NCBI Taxonomy" id="75659"/>
    <lineage>
        <taxon>Bacteria</taxon>
        <taxon>Pseudomonadati</taxon>
        <taxon>Pseudomonadota</taxon>
        <taxon>Betaproteobacteria</taxon>
        <taxon>Burkholderiales</taxon>
        <taxon>Oxalobacteraceae</taxon>
        <taxon>Telluria group</taxon>
        <taxon>Duganella</taxon>
    </lineage>
</organism>
<accession>A0ABZ0Y798</accession>
<name>A0ABZ0Y798_9BURK</name>
<dbReference type="Proteomes" id="UP001326110">
    <property type="component" value="Chromosome"/>
</dbReference>
<proteinExistence type="predicted"/>
<dbReference type="SUPFAM" id="SSF74650">
    <property type="entry name" value="Galactose mutarotase-like"/>
    <property type="match status" value="1"/>
</dbReference>
<keyword evidence="2" id="KW-1185">Reference proteome</keyword>
<reference evidence="1 2" key="1">
    <citation type="submission" date="2023-11" db="EMBL/GenBank/DDBJ databases">
        <title>MicrobeMod: A computational toolkit for identifying prokaryotic methylation and restriction-modification with nanopore sequencing.</title>
        <authorList>
            <person name="Crits-Christoph A."/>
            <person name="Kang S.C."/>
            <person name="Lee H."/>
            <person name="Ostrov N."/>
        </authorList>
    </citation>
    <scope>NUCLEOTIDE SEQUENCE [LARGE SCALE GENOMIC DNA]</scope>
    <source>
        <strain evidence="1 2">ATCC 25935</strain>
    </source>
</reference>
<dbReference type="InterPro" id="IPR008183">
    <property type="entry name" value="Aldose_1/G6P_1-epimerase"/>
</dbReference>
<gene>
    <name evidence="1" type="ORF">SR858_13555</name>
</gene>
<evidence type="ECO:0000313" key="2">
    <source>
        <dbReference type="Proteomes" id="UP001326110"/>
    </source>
</evidence>
<evidence type="ECO:0000313" key="1">
    <source>
        <dbReference type="EMBL" id="WQH07316.1"/>
    </source>
</evidence>
<dbReference type="InterPro" id="IPR014718">
    <property type="entry name" value="GH-type_carb-bd"/>
</dbReference>
<evidence type="ECO:0008006" key="3">
    <source>
        <dbReference type="Google" id="ProtNLM"/>
    </source>
</evidence>